<keyword evidence="12 16" id="KW-0135">Cellulose biosynthesis</keyword>
<dbReference type="SUPFAM" id="SSF141371">
    <property type="entry name" value="PilZ domain-like"/>
    <property type="match status" value="1"/>
</dbReference>
<keyword evidence="10 16" id="KW-0808">Transferase</keyword>
<evidence type="ECO:0000259" key="17">
    <source>
        <dbReference type="Pfam" id="PF07238"/>
    </source>
</evidence>
<reference evidence="19" key="1">
    <citation type="submission" date="2022-11" db="EMBL/GenBank/DDBJ databases">
        <title>Parathalassolutuus dongxingensis gen. nov., sp. nov., a novel member of family Oceanospirillaceae isolated from a coastal shrimp pond in Guangxi, China.</title>
        <authorList>
            <person name="Chen H."/>
        </authorList>
    </citation>
    <scope>NUCLEOTIDE SEQUENCE</scope>
    <source>
        <strain evidence="19">G-43</strain>
    </source>
</reference>
<evidence type="ECO:0000256" key="3">
    <source>
        <dbReference type="ARBA" id="ARBA00006739"/>
    </source>
</evidence>
<comment type="subcellular location">
    <subcellularLocation>
        <location evidence="1">Cell inner membrane</location>
        <topology evidence="1">Multi-pass membrane protein</topology>
    </subcellularLocation>
</comment>
<dbReference type="Pfam" id="PF13632">
    <property type="entry name" value="Glyco_trans_2_3"/>
    <property type="match status" value="1"/>
</dbReference>
<evidence type="ECO:0000256" key="4">
    <source>
        <dbReference type="ARBA" id="ARBA00012539"/>
    </source>
</evidence>
<dbReference type="AlphaFoldDB" id="A0A9X3IV62"/>
<feature type="transmembrane region" description="Helical" evidence="16">
    <location>
        <begin position="69"/>
        <end position="87"/>
    </location>
</feature>
<comment type="pathway">
    <text evidence="2 16">Glycan metabolism; bacterial cellulose biosynthesis.</text>
</comment>
<evidence type="ECO:0000259" key="18">
    <source>
        <dbReference type="Pfam" id="PF13632"/>
    </source>
</evidence>
<evidence type="ECO:0000256" key="2">
    <source>
        <dbReference type="ARBA" id="ARBA00005186"/>
    </source>
</evidence>
<dbReference type="InterPro" id="IPR050321">
    <property type="entry name" value="Glycosyltr_2/OpgH_subfam"/>
</dbReference>
<feature type="transmembrane region" description="Helical" evidence="16">
    <location>
        <begin position="556"/>
        <end position="579"/>
    </location>
</feature>
<organism evidence="19 20">
    <name type="scientific">Parathalassolituus penaei</name>
    <dbReference type="NCBI Taxonomy" id="2997323"/>
    <lineage>
        <taxon>Bacteria</taxon>
        <taxon>Pseudomonadati</taxon>
        <taxon>Pseudomonadota</taxon>
        <taxon>Gammaproteobacteria</taxon>
        <taxon>Oceanospirillales</taxon>
        <taxon>Oceanospirillaceae</taxon>
        <taxon>Parathalassolituus</taxon>
    </lineage>
</organism>
<evidence type="ECO:0000256" key="5">
    <source>
        <dbReference type="ARBA" id="ARBA00018714"/>
    </source>
</evidence>
<dbReference type="Proteomes" id="UP001150830">
    <property type="component" value="Unassembled WGS sequence"/>
</dbReference>
<keyword evidence="13 16" id="KW-1133">Transmembrane helix</keyword>
<dbReference type="GO" id="GO:0005886">
    <property type="term" value="C:plasma membrane"/>
    <property type="evidence" value="ECO:0007669"/>
    <property type="project" value="UniProtKB-SubCell"/>
</dbReference>
<comment type="function">
    <text evidence="16">Catalytic subunit of cellulose synthase. It polymerizes uridine 5'-diphosphate glucose to cellulose.</text>
</comment>
<comment type="cofactor">
    <cofactor evidence="16">
        <name>Mg(2+)</name>
        <dbReference type="ChEBI" id="CHEBI:18420"/>
    </cofactor>
</comment>
<evidence type="ECO:0000256" key="16">
    <source>
        <dbReference type="RuleBase" id="RU365020"/>
    </source>
</evidence>
<dbReference type="GO" id="GO:0030244">
    <property type="term" value="P:cellulose biosynthetic process"/>
    <property type="evidence" value="ECO:0007669"/>
    <property type="project" value="UniProtKB-KW"/>
</dbReference>
<evidence type="ECO:0000256" key="13">
    <source>
        <dbReference type="ARBA" id="ARBA00022989"/>
    </source>
</evidence>
<gene>
    <name evidence="19" type="primary">bcsA</name>
    <name evidence="19" type="ORF">OUO13_17230</name>
</gene>
<dbReference type="Pfam" id="PF07238">
    <property type="entry name" value="PilZ"/>
    <property type="match status" value="1"/>
</dbReference>
<evidence type="ECO:0000256" key="14">
    <source>
        <dbReference type="ARBA" id="ARBA00023136"/>
    </source>
</evidence>
<evidence type="ECO:0000256" key="12">
    <source>
        <dbReference type="ARBA" id="ARBA00022916"/>
    </source>
</evidence>
<evidence type="ECO:0000256" key="9">
    <source>
        <dbReference type="ARBA" id="ARBA00022676"/>
    </source>
</evidence>
<dbReference type="PANTHER" id="PTHR43867">
    <property type="entry name" value="CELLULOSE SYNTHASE CATALYTIC SUBUNIT A [UDP-FORMING]"/>
    <property type="match status" value="1"/>
</dbReference>
<feature type="transmembrane region" description="Helical" evidence="16">
    <location>
        <begin position="453"/>
        <end position="472"/>
    </location>
</feature>
<dbReference type="GO" id="GO:0006011">
    <property type="term" value="P:UDP-alpha-D-glucose metabolic process"/>
    <property type="evidence" value="ECO:0007669"/>
    <property type="project" value="InterPro"/>
</dbReference>
<keyword evidence="6 16" id="KW-1003">Cell membrane</keyword>
<keyword evidence="20" id="KW-1185">Reference proteome</keyword>
<dbReference type="InterPro" id="IPR009875">
    <property type="entry name" value="PilZ_domain"/>
</dbReference>
<dbReference type="RefSeq" id="WP_283175130.1">
    <property type="nucleotide sequence ID" value="NZ_JAPNOA010000058.1"/>
</dbReference>
<dbReference type="GO" id="GO:0035438">
    <property type="term" value="F:cyclic-di-GMP binding"/>
    <property type="evidence" value="ECO:0007669"/>
    <property type="project" value="InterPro"/>
</dbReference>
<protein>
    <recommendedName>
        <fullName evidence="5 16">Cellulose synthase catalytic subunit [UDP-forming]</fullName>
        <ecNumber evidence="4 16">2.4.1.12</ecNumber>
    </recommendedName>
</protein>
<feature type="transmembrane region" description="Helical" evidence="16">
    <location>
        <begin position="529"/>
        <end position="550"/>
    </location>
</feature>
<dbReference type="InterPro" id="IPR001173">
    <property type="entry name" value="Glyco_trans_2-like"/>
</dbReference>
<proteinExistence type="inferred from homology"/>
<accession>A0A9X3IV62</accession>
<feature type="transmembrane region" description="Helical" evidence="16">
    <location>
        <begin position="99"/>
        <end position="125"/>
    </location>
</feature>
<comment type="catalytic activity">
    <reaction evidence="15 16">
        <text>[(1-&gt;4)-beta-D-glucosyl](n) + UDP-alpha-D-glucose = [(1-&gt;4)-beta-D-glucosyl](n+1) + UDP + H(+)</text>
        <dbReference type="Rhea" id="RHEA:19929"/>
        <dbReference type="Rhea" id="RHEA-COMP:10033"/>
        <dbReference type="Rhea" id="RHEA-COMP:10034"/>
        <dbReference type="ChEBI" id="CHEBI:15378"/>
        <dbReference type="ChEBI" id="CHEBI:18246"/>
        <dbReference type="ChEBI" id="CHEBI:58223"/>
        <dbReference type="ChEBI" id="CHEBI:58885"/>
        <dbReference type="EC" id="2.4.1.12"/>
    </reaction>
</comment>
<evidence type="ECO:0000256" key="11">
    <source>
        <dbReference type="ARBA" id="ARBA00022692"/>
    </source>
</evidence>
<dbReference type="Gene3D" id="2.40.10.220">
    <property type="entry name" value="predicted glycosyltransferase like domains"/>
    <property type="match status" value="1"/>
</dbReference>
<dbReference type="PANTHER" id="PTHR43867:SF2">
    <property type="entry name" value="CELLULOSE SYNTHASE CATALYTIC SUBUNIT A [UDP-FORMING]"/>
    <property type="match status" value="1"/>
</dbReference>
<feature type="domain" description="Glycosyltransferase 2-like" evidence="18">
    <location>
        <begin position="247"/>
        <end position="461"/>
    </location>
</feature>
<evidence type="ECO:0000256" key="10">
    <source>
        <dbReference type="ARBA" id="ARBA00022679"/>
    </source>
</evidence>
<dbReference type="CDD" id="cd06421">
    <property type="entry name" value="CESA_CelA_like"/>
    <property type="match status" value="1"/>
</dbReference>
<comment type="caution">
    <text evidence="19">The sequence shown here is derived from an EMBL/GenBank/DDBJ whole genome shotgun (WGS) entry which is preliminary data.</text>
</comment>
<comment type="similarity">
    <text evidence="3">Belongs to the glycosyltransferase 2 family.</text>
</comment>
<evidence type="ECO:0000256" key="1">
    <source>
        <dbReference type="ARBA" id="ARBA00004429"/>
    </source>
</evidence>
<feature type="transmembrane region" description="Helical" evidence="16">
    <location>
        <begin position="421"/>
        <end position="441"/>
    </location>
</feature>
<dbReference type="EC" id="2.4.1.12" evidence="4 16"/>
<evidence type="ECO:0000256" key="7">
    <source>
        <dbReference type="ARBA" id="ARBA00022519"/>
    </source>
</evidence>
<keyword evidence="11 16" id="KW-0812">Transmembrane</keyword>
<dbReference type="InterPro" id="IPR003919">
    <property type="entry name" value="Cell_synth_A"/>
</dbReference>
<dbReference type="EMBL" id="JAPNOA010000058">
    <property type="protein sequence ID" value="MCY0966923.1"/>
    <property type="molecule type" value="Genomic_DNA"/>
</dbReference>
<keyword evidence="8 16" id="KW-0973">c-di-GMP</keyword>
<evidence type="ECO:0000313" key="20">
    <source>
        <dbReference type="Proteomes" id="UP001150830"/>
    </source>
</evidence>
<dbReference type="PRINTS" id="PR01439">
    <property type="entry name" value="CELLSNTHASEA"/>
</dbReference>
<feature type="transmembrane region" description="Helical" evidence="16">
    <location>
        <begin position="7"/>
        <end position="25"/>
    </location>
</feature>
<dbReference type="InterPro" id="IPR029044">
    <property type="entry name" value="Nucleotide-diphossugar_trans"/>
</dbReference>
<keyword evidence="7 16" id="KW-0997">Cell inner membrane</keyword>
<dbReference type="Gene3D" id="3.90.550.10">
    <property type="entry name" value="Spore Coat Polysaccharide Biosynthesis Protein SpsA, Chain A"/>
    <property type="match status" value="1"/>
</dbReference>
<evidence type="ECO:0000313" key="19">
    <source>
        <dbReference type="EMBL" id="MCY0966923.1"/>
    </source>
</evidence>
<feature type="domain" description="PilZ" evidence="17">
    <location>
        <begin position="583"/>
        <end position="690"/>
    </location>
</feature>
<evidence type="ECO:0000256" key="15">
    <source>
        <dbReference type="ARBA" id="ARBA00048682"/>
    </source>
</evidence>
<dbReference type="SUPFAM" id="SSF53448">
    <property type="entry name" value="Nucleotide-diphospho-sugar transferases"/>
    <property type="match status" value="1"/>
</dbReference>
<dbReference type="GO" id="GO:0016760">
    <property type="term" value="F:cellulose synthase (UDP-forming) activity"/>
    <property type="evidence" value="ECO:0007669"/>
    <property type="project" value="UniProtKB-EC"/>
</dbReference>
<keyword evidence="9 16" id="KW-0328">Glycosyltransferase</keyword>
<name>A0A9X3IV62_9GAMM</name>
<evidence type="ECO:0000256" key="8">
    <source>
        <dbReference type="ARBA" id="ARBA00022636"/>
    </source>
</evidence>
<dbReference type="NCBIfam" id="TIGR03030">
    <property type="entry name" value="CelA"/>
    <property type="match status" value="1"/>
</dbReference>
<sequence>MLSRLPGWAIAVLGVLAIAATLYIAQLRVDTGAQAALAYGLVVIVILLRKLEDRETRKGEQGSIDSRNLYRILILITAFFVSMRYFAWRQQETITYYDLPSFICMIILFMAEFYGIVISFLGSFVNIQGRRRKHIPVPADPDKIPTVDILIPSYNEPQEMLEITIIAALQIDYPKDKLNVCLCDDGGTVARRNSDDPERRRTSQERHDTLKAMCERLGATYLTREKNNHAKAGNVNAALANTNGEFVLILDADHVPTQDILQRTVGIAVNDPKIFLVQTPHFFINPDPIEKNLETYGKMPGENEMFYGVIQEGLDFWDASFFCGSAALIRRKYLMEVGGISGDSITEDAETAFLLHARGYRSAYVNRPMVAGLQPETYSGFVVQRMRWAQGMVQIFILKNPLLFKGLRPWQRLCYTSSSGFWFFPFARTVFLFAPAAYLFFGLKIYEANMTEFFAYAIPHLLGALIVTDYLFGRYRWALVSELYELMQALYSLPAIIEVIRSPRSPEFAVTPKGEFLEENFITSLAGPFYWMLLFNIASLCAGVVRLFVLPQDTDVILITMFWEMFNLSLLVCAIGALYELKQRRETPRVSSDIPALLTIDGKTIPGVVSDMSSGGLGLRVRPQFIDSLGVSIKGLEIEVQAYNSALKRDVTLPGTITSAVLLQSGLVQVGMQVNLEEIEHKRSLVSLVYGDSERWVAERASRQPDLPVKETLKILFGSGIRSANGHFRHWWRDTWSAASRRLAGQQEQ</sequence>
<feature type="transmembrane region" description="Helical" evidence="16">
    <location>
        <begin position="31"/>
        <end position="48"/>
    </location>
</feature>
<evidence type="ECO:0000256" key="6">
    <source>
        <dbReference type="ARBA" id="ARBA00022475"/>
    </source>
</evidence>
<keyword evidence="14 16" id="KW-0472">Membrane</keyword>